<reference evidence="1" key="3">
    <citation type="submission" date="2025-09" db="UniProtKB">
        <authorList>
            <consortium name="Ensembl"/>
        </authorList>
    </citation>
    <scope>IDENTIFICATION</scope>
</reference>
<evidence type="ECO:0000313" key="2">
    <source>
        <dbReference type="Proteomes" id="UP000007635"/>
    </source>
</evidence>
<dbReference type="SUPFAM" id="SSF50156">
    <property type="entry name" value="PDZ domain-like"/>
    <property type="match status" value="1"/>
</dbReference>
<reference evidence="1" key="2">
    <citation type="submission" date="2025-08" db="UniProtKB">
        <authorList>
            <consortium name="Ensembl"/>
        </authorList>
    </citation>
    <scope>IDENTIFICATION</scope>
</reference>
<accession>A0AAQ4S1N5</accession>
<evidence type="ECO:0008006" key="3">
    <source>
        <dbReference type="Google" id="ProtNLM"/>
    </source>
</evidence>
<dbReference type="AlphaFoldDB" id="A0AAQ4S1N5"/>
<dbReference type="GeneTree" id="ENSGT00960000193219"/>
<proteinExistence type="predicted"/>
<organism evidence="1 2">
    <name type="scientific">Gasterosteus aculeatus aculeatus</name>
    <name type="common">three-spined stickleback</name>
    <dbReference type="NCBI Taxonomy" id="481459"/>
    <lineage>
        <taxon>Eukaryota</taxon>
        <taxon>Metazoa</taxon>
        <taxon>Chordata</taxon>
        <taxon>Craniata</taxon>
        <taxon>Vertebrata</taxon>
        <taxon>Euteleostomi</taxon>
        <taxon>Actinopterygii</taxon>
        <taxon>Neopterygii</taxon>
        <taxon>Teleostei</taxon>
        <taxon>Neoteleostei</taxon>
        <taxon>Acanthomorphata</taxon>
        <taxon>Eupercaria</taxon>
        <taxon>Perciformes</taxon>
        <taxon>Cottioidei</taxon>
        <taxon>Gasterosteales</taxon>
        <taxon>Gasterosteidae</taxon>
        <taxon>Gasterosteus</taxon>
    </lineage>
</organism>
<name>A0AAQ4S1N5_GASAC</name>
<sequence>NMGIFKTQDKVSKFSFCSKFTFNPKEGIDNPVMVTTEDTDSVRTLSPRLCVLKRAEGGSYGFRLRWQEGRRGAVAFQDGDRLLEVNNCYVDDVSHPEVK</sequence>
<evidence type="ECO:0000313" key="1">
    <source>
        <dbReference type="Ensembl" id="ENSGACP00000069966.1"/>
    </source>
</evidence>
<dbReference type="InterPro" id="IPR036034">
    <property type="entry name" value="PDZ_sf"/>
</dbReference>
<protein>
    <recommendedName>
        <fullName evidence="3">PDZ domain-containing protein</fullName>
    </recommendedName>
</protein>
<keyword evidence="2" id="KW-1185">Reference proteome</keyword>
<dbReference type="Proteomes" id="UP000007635">
    <property type="component" value="Chromosome VII"/>
</dbReference>
<dbReference type="Ensembl" id="ENSGACT00000079675.1">
    <property type="protein sequence ID" value="ENSGACP00000069966.1"/>
    <property type="gene ID" value="ENSGACG00000025217.1"/>
</dbReference>
<reference evidence="1 2" key="1">
    <citation type="journal article" date="2021" name="G3 (Bethesda)">
        <title>Improved contiguity of the threespine stickleback genome using long-read sequencing.</title>
        <authorList>
            <person name="Nath S."/>
            <person name="Shaw D.E."/>
            <person name="White M.A."/>
        </authorList>
    </citation>
    <scope>NUCLEOTIDE SEQUENCE [LARGE SCALE GENOMIC DNA]</scope>
    <source>
        <strain evidence="1 2">Lake Benthic</strain>
    </source>
</reference>